<dbReference type="EnsemblPlants" id="OPUNC05G22170.1">
    <property type="protein sequence ID" value="OPUNC05G22170.1"/>
    <property type="gene ID" value="OPUNC05G22170"/>
</dbReference>
<evidence type="ECO:0000313" key="2">
    <source>
        <dbReference type="Proteomes" id="UP000026962"/>
    </source>
</evidence>
<reference evidence="1" key="1">
    <citation type="submission" date="2015-04" db="UniProtKB">
        <authorList>
            <consortium name="EnsemblPlants"/>
        </authorList>
    </citation>
    <scope>IDENTIFICATION</scope>
</reference>
<dbReference type="HOGENOM" id="CLU_2149986_0_0_1"/>
<organism evidence="1">
    <name type="scientific">Oryza punctata</name>
    <name type="common">Red rice</name>
    <dbReference type="NCBI Taxonomy" id="4537"/>
    <lineage>
        <taxon>Eukaryota</taxon>
        <taxon>Viridiplantae</taxon>
        <taxon>Streptophyta</taxon>
        <taxon>Embryophyta</taxon>
        <taxon>Tracheophyta</taxon>
        <taxon>Spermatophyta</taxon>
        <taxon>Magnoliopsida</taxon>
        <taxon>Liliopsida</taxon>
        <taxon>Poales</taxon>
        <taxon>Poaceae</taxon>
        <taxon>BOP clade</taxon>
        <taxon>Oryzoideae</taxon>
        <taxon>Oryzeae</taxon>
        <taxon>Oryzinae</taxon>
        <taxon>Oryza</taxon>
    </lineage>
</organism>
<sequence>MEVNIRAQDDDQAKKRLYFAELKLNPDLLAKRIQRSAELSLDPKIVGCADDIEPMCVVSIHNLQGWSGVAYQPHVHASSSSAAAAALRLWSSADDDVVAALPAGAEVIAFAN</sequence>
<keyword evidence="2" id="KW-1185">Reference proteome</keyword>
<evidence type="ECO:0000313" key="1">
    <source>
        <dbReference type="EnsemblPlants" id="OPUNC05G22170.1"/>
    </source>
</evidence>
<dbReference type="Proteomes" id="UP000026962">
    <property type="component" value="Chromosome 5"/>
</dbReference>
<dbReference type="Gramene" id="OPUNC05G22170.1">
    <property type="protein sequence ID" value="OPUNC05G22170.1"/>
    <property type="gene ID" value="OPUNC05G22170"/>
</dbReference>
<name>A0A0E0L5A5_ORYPU</name>
<protein>
    <submittedName>
        <fullName evidence="1">Uncharacterized protein</fullName>
    </submittedName>
</protein>
<dbReference type="AlphaFoldDB" id="A0A0E0L5A5"/>
<proteinExistence type="predicted"/>
<reference evidence="1" key="2">
    <citation type="submission" date="2018-05" db="EMBL/GenBank/DDBJ databases">
        <title>OpunRS2 (Oryza punctata Reference Sequence Version 2).</title>
        <authorList>
            <person name="Zhang J."/>
            <person name="Kudrna D."/>
            <person name="Lee S."/>
            <person name="Talag J."/>
            <person name="Welchert J."/>
            <person name="Wing R.A."/>
        </authorList>
    </citation>
    <scope>NUCLEOTIDE SEQUENCE [LARGE SCALE GENOMIC DNA]</scope>
</reference>
<accession>A0A0E0L5A5</accession>